<dbReference type="PANTHER" id="PTHR10458:SF22">
    <property type="entry name" value="PEPTIDE DEFORMYLASE"/>
    <property type="match status" value="1"/>
</dbReference>
<comment type="caution">
    <text evidence="3">The sequence shown here is derived from an EMBL/GenBank/DDBJ whole genome shotgun (WGS) entry which is preliminary data.</text>
</comment>
<comment type="catalytic activity">
    <reaction evidence="2">
        <text>N-terminal N-formyl-L-methionyl-[peptide] + H2O = N-terminal L-methionyl-[peptide] + formate</text>
        <dbReference type="Rhea" id="RHEA:24420"/>
        <dbReference type="Rhea" id="RHEA-COMP:10639"/>
        <dbReference type="Rhea" id="RHEA-COMP:10640"/>
        <dbReference type="ChEBI" id="CHEBI:15377"/>
        <dbReference type="ChEBI" id="CHEBI:15740"/>
        <dbReference type="ChEBI" id="CHEBI:49298"/>
        <dbReference type="ChEBI" id="CHEBI:64731"/>
        <dbReference type="EC" id="3.5.1.88"/>
    </reaction>
</comment>
<dbReference type="Proteomes" id="UP000176326">
    <property type="component" value="Unassembled WGS sequence"/>
</dbReference>
<feature type="binding site" evidence="2">
    <location>
        <position position="89"/>
    </location>
    <ligand>
        <name>Fe cation</name>
        <dbReference type="ChEBI" id="CHEBI:24875"/>
    </ligand>
</feature>
<comment type="function">
    <text evidence="2">Removes the formyl group from the N-terminal Met of newly synthesized proteins. Requires at least a dipeptide for an efficient rate of reaction. N-terminal L-methionine is a prerequisite for activity but the enzyme has broad specificity at other positions.</text>
</comment>
<dbReference type="GO" id="GO:0042586">
    <property type="term" value="F:peptide deformylase activity"/>
    <property type="evidence" value="ECO:0007669"/>
    <property type="project" value="UniProtKB-UniRule"/>
</dbReference>
<dbReference type="InterPro" id="IPR023635">
    <property type="entry name" value="Peptide_deformylase"/>
</dbReference>
<dbReference type="CDD" id="cd00487">
    <property type="entry name" value="Pep_deformylase"/>
    <property type="match status" value="1"/>
</dbReference>
<organism evidence="3 4">
    <name type="scientific">Candidatus Nealsonbacteria bacterium RIFOXYC1_FULL_40_7</name>
    <dbReference type="NCBI Taxonomy" id="1801678"/>
    <lineage>
        <taxon>Bacteria</taxon>
        <taxon>Candidatus Nealsoniibacteriota</taxon>
    </lineage>
</organism>
<gene>
    <name evidence="2" type="primary">def</name>
    <name evidence="3" type="ORF">A2427_00985</name>
</gene>
<keyword evidence="2" id="KW-0378">Hydrolase</keyword>
<dbReference type="SUPFAM" id="SSF56420">
    <property type="entry name" value="Peptide deformylase"/>
    <property type="match status" value="1"/>
</dbReference>
<dbReference type="InterPro" id="IPR036821">
    <property type="entry name" value="Peptide_deformylase_sf"/>
</dbReference>
<dbReference type="NCBIfam" id="NF001159">
    <property type="entry name" value="PRK00150.1-3"/>
    <property type="match status" value="1"/>
</dbReference>
<comment type="similarity">
    <text evidence="1 2">Belongs to the polypeptide deformylase family.</text>
</comment>
<evidence type="ECO:0000313" key="4">
    <source>
        <dbReference type="Proteomes" id="UP000176326"/>
    </source>
</evidence>
<evidence type="ECO:0000313" key="3">
    <source>
        <dbReference type="EMBL" id="OGZ26863.1"/>
    </source>
</evidence>
<sequence>MEIRKFNDPVLRKRAIKVKKIDEEIRKIASDMFSIMKEGQGVGLAGPQVGILKRIIVFESDHLKESVLALINPKIIKKSREKAEDAEGCLSFPGIYLEIKRSKEVFVKGLDLGGNIVEIKAKGLLARILQHEIDHLNGTLFFDRLNLLKRIKLKFKNPSLKV</sequence>
<dbReference type="NCBIfam" id="TIGR00079">
    <property type="entry name" value="pept_deformyl"/>
    <property type="match status" value="1"/>
</dbReference>
<feature type="active site" evidence="2">
    <location>
        <position position="132"/>
    </location>
</feature>
<dbReference type="PIRSF" id="PIRSF004749">
    <property type="entry name" value="Pep_def"/>
    <property type="match status" value="1"/>
</dbReference>
<proteinExistence type="inferred from homology"/>
<accession>A0A1G2EM47</accession>
<dbReference type="EC" id="3.5.1.88" evidence="2"/>
<keyword evidence="2" id="KW-0408">Iron</keyword>
<dbReference type="PANTHER" id="PTHR10458">
    <property type="entry name" value="PEPTIDE DEFORMYLASE"/>
    <property type="match status" value="1"/>
</dbReference>
<dbReference type="GO" id="GO:0006412">
    <property type="term" value="P:translation"/>
    <property type="evidence" value="ECO:0007669"/>
    <property type="project" value="UniProtKB-UniRule"/>
</dbReference>
<feature type="binding site" evidence="2">
    <location>
        <position position="135"/>
    </location>
    <ligand>
        <name>Fe cation</name>
        <dbReference type="ChEBI" id="CHEBI:24875"/>
    </ligand>
</feature>
<keyword evidence="2" id="KW-0479">Metal-binding</keyword>
<reference evidence="3 4" key="1">
    <citation type="journal article" date="2016" name="Nat. Commun.">
        <title>Thousands of microbial genomes shed light on interconnected biogeochemical processes in an aquifer system.</title>
        <authorList>
            <person name="Anantharaman K."/>
            <person name="Brown C.T."/>
            <person name="Hug L.A."/>
            <person name="Sharon I."/>
            <person name="Castelle C.J."/>
            <person name="Probst A.J."/>
            <person name="Thomas B.C."/>
            <person name="Singh A."/>
            <person name="Wilkins M.J."/>
            <person name="Karaoz U."/>
            <person name="Brodie E.L."/>
            <person name="Williams K.H."/>
            <person name="Hubbard S.S."/>
            <person name="Banfield J.F."/>
        </authorList>
    </citation>
    <scope>NUCLEOTIDE SEQUENCE [LARGE SCALE GENOMIC DNA]</scope>
</reference>
<evidence type="ECO:0000256" key="2">
    <source>
        <dbReference type="HAMAP-Rule" id="MF_00163"/>
    </source>
</evidence>
<name>A0A1G2EM47_9BACT</name>
<evidence type="ECO:0000256" key="1">
    <source>
        <dbReference type="ARBA" id="ARBA00010759"/>
    </source>
</evidence>
<dbReference type="PRINTS" id="PR01576">
    <property type="entry name" value="PDEFORMYLASE"/>
</dbReference>
<dbReference type="AlphaFoldDB" id="A0A1G2EM47"/>
<comment type="cofactor">
    <cofactor evidence="2">
        <name>Fe(2+)</name>
        <dbReference type="ChEBI" id="CHEBI:29033"/>
    </cofactor>
    <text evidence="2">Binds 1 Fe(2+) ion.</text>
</comment>
<feature type="binding site" evidence="2">
    <location>
        <position position="131"/>
    </location>
    <ligand>
        <name>Fe cation</name>
        <dbReference type="ChEBI" id="CHEBI:24875"/>
    </ligand>
</feature>
<keyword evidence="2" id="KW-0648">Protein biosynthesis</keyword>
<dbReference type="Gene3D" id="3.90.45.10">
    <property type="entry name" value="Peptide deformylase"/>
    <property type="match status" value="1"/>
</dbReference>
<protein>
    <recommendedName>
        <fullName evidence="2">Peptide deformylase</fullName>
        <shortName evidence="2">PDF</shortName>
        <ecNumber evidence="2">3.5.1.88</ecNumber>
    </recommendedName>
    <alternativeName>
        <fullName evidence="2">Polypeptide deformylase</fullName>
    </alternativeName>
</protein>
<dbReference type="Pfam" id="PF01327">
    <property type="entry name" value="Pep_deformylase"/>
    <property type="match status" value="1"/>
</dbReference>
<dbReference type="GO" id="GO:0046872">
    <property type="term" value="F:metal ion binding"/>
    <property type="evidence" value="ECO:0007669"/>
    <property type="project" value="UniProtKB-KW"/>
</dbReference>
<dbReference type="HAMAP" id="MF_00163">
    <property type="entry name" value="Pep_deformylase"/>
    <property type="match status" value="1"/>
</dbReference>
<dbReference type="EMBL" id="MHMN01000054">
    <property type="protein sequence ID" value="OGZ26863.1"/>
    <property type="molecule type" value="Genomic_DNA"/>
</dbReference>